<reference evidence="5" key="2">
    <citation type="submission" date="2021-04" db="EMBL/GenBank/DDBJ databases">
        <authorList>
            <person name="Gilroy R."/>
        </authorList>
    </citation>
    <scope>NUCLEOTIDE SEQUENCE</scope>
    <source>
        <strain evidence="5">USAMLcec3-2134</strain>
    </source>
</reference>
<evidence type="ECO:0000256" key="2">
    <source>
        <dbReference type="ARBA" id="ARBA00023125"/>
    </source>
</evidence>
<keyword evidence="3" id="KW-0804">Transcription</keyword>
<feature type="domain" description="HTH marR-type" evidence="4">
    <location>
        <begin position="1"/>
        <end position="137"/>
    </location>
</feature>
<dbReference type="InterPro" id="IPR000835">
    <property type="entry name" value="HTH_MarR-typ"/>
</dbReference>
<dbReference type="PANTHER" id="PTHR42756:SF1">
    <property type="entry name" value="TRANSCRIPTIONAL REPRESSOR OF EMRAB OPERON"/>
    <property type="match status" value="1"/>
</dbReference>
<accession>A0A9D2SDG4</accession>
<dbReference type="EMBL" id="DWXE01000022">
    <property type="protein sequence ID" value="HJB91056.1"/>
    <property type="molecule type" value="Genomic_DNA"/>
</dbReference>
<dbReference type="CDD" id="cd00090">
    <property type="entry name" value="HTH_ARSR"/>
    <property type="match status" value="1"/>
</dbReference>
<evidence type="ECO:0000313" key="6">
    <source>
        <dbReference type="Proteomes" id="UP000886883"/>
    </source>
</evidence>
<dbReference type="PRINTS" id="PR00598">
    <property type="entry name" value="HTHMARR"/>
</dbReference>
<dbReference type="InterPro" id="IPR036390">
    <property type="entry name" value="WH_DNA-bd_sf"/>
</dbReference>
<name>A0A9D2SDG4_9FIRM</name>
<dbReference type="PANTHER" id="PTHR42756">
    <property type="entry name" value="TRANSCRIPTIONAL REGULATOR, MARR"/>
    <property type="match status" value="1"/>
</dbReference>
<dbReference type="SMART" id="SM00347">
    <property type="entry name" value="HTH_MARR"/>
    <property type="match status" value="1"/>
</dbReference>
<protein>
    <submittedName>
        <fullName evidence="5">MarR family winged helix-turn-helix transcriptional regulator</fullName>
    </submittedName>
</protein>
<dbReference type="Pfam" id="PF12802">
    <property type="entry name" value="MarR_2"/>
    <property type="match status" value="1"/>
</dbReference>
<dbReference type="SUPFAM" id="SSF46785">
    <property type="entry name" value="Winged helix' DNA-binding domain"/>
    <property type="match status" value="1"/>
</dbReference>
<gene>
    <name evidence="5" type="ORF">H9763_06255</name>
</gene>
<dbReference type="Gene3D" id="1.10.10.10">
    <property type="entry name" value="Winged helix-like DNA-binding domain superfamily/Winged helix DNA-binding domain"/>
    <property type="match status" value="1"/>
</dbReference>
<dbReference type="AlphaFoldDB" id="A0A9D2SDG4"/>
<sequence length="147" mass="16284">MKRDCGAWIIMLSHKVKKRLNEMTSDFGITGVQSRILGYILERCQEGPVYQKDLEDVFGLSRSTATGILQLLEKNGLLTRESVSWDARLKSLVPTEKAAQVDAAMKKAIQDMEAEMIEGVSPGQQQVFLEVAAKISENLDRGSALRG</sequence>
<dbReference type="Proteomes" id="UP000886883">
    <property type="component" value="Unassembled WGS sequence"/>
</dbReference>
<reference evidence="5" key="1">
    <citation type="journal article" date="2021" name="PeerJ">
        <title>Extensive microbial diversity within the chicken gut microbiome revealed by metagenomics and culture.</title>
        <authorList>
            <person name="Gilroy R."/>
            <person name="Ravi A."/>
            <person name="Getino M."/>
            <person name="Pursley I."/>
            <person name="Horton D.L."/>
            <person name="Alikhan N.F."/>
            <person name="Baker D."/>
            <person name="Gharbi K."/>
            <person name="Hall N."/>
            <person name="Watson M."/>
            <person name="Adriaenssens E.M."/>
            <person name="Foster-Nyarko E."/>
            <person name="Jarju S."/>
            <person name="Secka A."/>
            <person name="Antonio M."/>
            <person name="Oren A."/>
            <person name="Chaudhuri R.R."/>
            <person name="La Ragione R."/>
            <person name="Hildebrand F."/>
            <person name="Pallen M.J."/>
        </authorList>
    </citation>
    <scope>NUCLEOTIDE SEQUENCE</scope>
    <source>
        <strain evidence="5">USAMLcec3-2134</strain>
    </source>
</reference>
<dbReference type="GO" id="GO:0003700">
    <property type="term" value="F:DNA-binding transcription factor activity"/>
    <property type="evidence" value="ECO:0007669"/>
    <property type="project" value="InterPro"/>
</dbReference>
<dbReference type="GO" id="GO:0003677">
    <property type="term" value="F:DNA binding"/>
    <property type="evidence" value="ECO:0007669"/>
    <property type="project" value="UniProtKB-KW"/>
</dbReference>
<evidence type="ECO:0000259" key="4">
    <source>
        <dbReference type="PROSITE" id="PS50995"/>
    </source>
</evidence>
<proteinExistence type="predicted"/>
<evidence type="ECO:0000313" key="5">
    <source>
        <dbReference type="EMBL" id="HJB91056.1"/>
    </source>
</evidence>
<dbReference type="InterPro" id="IPR036388">
    <property type="entry name" value="WH-like_DNA-bd_sf"/>
</dbReference>
<dbReference type="InterPro" id="IPR011991">
    <property type="entry name" value="ArsR-like_HTH"/>
</dbReference>
<keyword evidence="2" id="KW-0238">DNA-binding</keyword>
<evidence type="ECO:0000256" key="1">
    <source>
        <dbReference type="ARBA" id="ARBA00023015"/>
    </source>
</evidence>
<organism evidence="5 6">
    <name type="scientific">Candidatus Eisenbergiella merdigallinarum</name>
    <dbReference type="NCBI Taxonomy" id="2838552"/>
    <lineage>
        <taxon>Bacteria</taxon>
        <taxon>Bacillati</taxon>
        <taxon>Bacillota</taxon>
        <taxon>Clostridia</taxon>
        <taxon>Lachnospirales</taxon>
        <taxon>Lachnospiraceae</taxon>
        <taxon>Eisenbergiella</taxon>
    </lineage>
</organism>
<evidence type="ECO:0000256" key="3">
    <source>
        <dbReference type="ARBA" id="ARBA00023163"/>
    </source>
</evidence>
<keyword evidence="1" id="KW-0805">Transcription regulation</keyword>
<dbReference type="PROSITE" id="PS50995">
    <property type="entry name" value="HTH_MARR_2"/>
    <property type="match status" value="1"/>
</dbReference>
<comment type="caution">
    <text evidence="5">The sequence shown here is derived from an EMBL/GenBank/DDBJ whole genome shotgun (WGS) entry which is preliminary data.</text>
</comment>